<dbReference type="RefSeq" id="WP_241296214.1">
    <property type="nucleotide sequence ID" value="NZ_JAKZGR010000012.1"/>
</dbReference>
<proteinExistence type="predicted"/>
<evidence type="ECO:0000313" key="1">
    <source>
        <dbReference type="EMBL" id="MFC3978001.1"/>
    </source>
</evidence>
<reference evidence="2" key="1">
    <citation type="journal article" date="2019" name="Int. J. Syst. Evol. Microbiol.">
        <title>The Global Catalogue of Microorganisms (GCM) 10K type strain sequencing project: providing services to taxonomists for standard genome sequencing and annotation.</title>
        <authorList>
            <consortium name="The Broad Institute Genomics Platform"/>
            <consortium name="The Broad Institute Genome Sequencing Center for Infectious Disease"/>
            <person name="Wu L."/>
            <person name="Ma J."/>
        </authorList>
    </citation>
    <scope>NUCLEOTIDE SEQUENCE [LARGE SCALE GENOMIC DNA]</scope>
    <source>
        <strain evidence="2">CECT 8551</strain>
    </source>
</reference>
<evidence type="ECO:0000313" key="2">
    <source>
        <dbReference type="Proteomes" id="UP001595766"/>
    </source>
</evidence>
<accession>A0ABV8ENY2</accession>
<keyword evidence="2" id="KW-1185">Reference proteome</keyword>
<dbReference type="Proteomes" id="UP001595766">
    <property type="component" value="Unassembled WGS sequence"/>
</dbReference>
<protein>
    <submittedName>
        <fullName evidence="1">Uncharacterized protein</fullName>
    </submittedName>
</protein>
<name>A0ABV8ENY2_9BACT</name>
<sequence length="72" mass="8203">MEFLRIGLLINASVMGLTKLTMHFHLHEEGNETVIVEELTIKSVLPIKNLMTNLISKQHEEMFKNIGNARNA</sequence>
<organism evidence="1 2">
    <name type="scientific">Belliella kenyensis</name>
    <dbReference type="NCBI Taxonomy" id="1472724"/>
    <lineage>
        <taxon>Bacteria</taxon>
        <taxon>Pseudomonadati</taxon>
        <taxon>Bacteroidota</taxon>
        <taxon>Cytophagia</taxon>
        <taxon>Cytophagales</taxon>
        <taxon>Cyclobacteriaceae</taxon>
        <taxon>Belliella</taxon>
    </lineage>
</organism>
<gene>
    <name evidence="1" type="ORF">ACFOUP_16575</name>
</gene>
<dbReference type="EMBL" id="JBHSAV010000092">
    <property type="protein sequence ID" value="MFC3978001.1"/>
    <property type="molecule type" value="Genomic_DNA"/>
</dbReference>
<comment type="caution">
    <text evidence="1">The sequence shown here is derived from an EMBL/GenBank/DDBJ whole genome shotgun (WGS) entry which is preliminary data.</text>
</comment>